<reference evidence="1 2" key="1">
    <citation type="submission" date="2020-03" db="EMBL/GenBank/DDBJ databases">
        <title>Roseomonas stagni sp. nov., isolated from pond water in Japan.</title>
        <authorList>
            <person name="Furuhata K."/>
            <person name="Miyamoto H."/>
            <person name="Goto K."/>
        </authorList>
    </citation>
    <scope>NUCLEOTIDE SEQUENCE [LARGE SCALE GENOMIC DNA]</scope>
    <source>
        <strain evidence="1 2">PeD5</strain>
    </source>
</reference>
<protein>
    <submittedName>
        <fullName evidence="1">Uncharacterized protein</fullName>
    </submittedName>
</protein>
<evidence type="ECO:0000313" key="1">
    <source>
        <dbReference type="EMBL" id="NGM20089.1"/>
    </source>
</evidence>
<accession>A0A6M1LJB8</accession>
<organism evidence="1 2">
    <name type="scientific">Falsiroseomonas algicola</name>
    <dbReference type="NCBI Taxonomy" id="2716930"/>
    <lineage>
        <taxon>Bacteria</taxon>
        <taxon>Pseudomonadati</taxon>
        <taxon>Pseudomonadota</taxon>
        <taxon>Alphaproteobacteria</taxon>
        <taxon>Acetobacterales</taxon>
        <taxon>Roseomonadaceae</taxon>
        <taxon>Falsiroseomonas</taxon>
    </lineage>
</organism>
<proteinExistence type="predicted"/>
<evidence type="ECO:0000313" key="2">
    <source>
        <dbReference type="Proteomes" id="UP000475385"/>
    </source>
</evidence>
<gene>
    <name evidence="1" type="ORF">G3576_08695</name>
</gene>
<sequence length="106" mass="11171">MSVVTQEERQARHLARLAIDRVLAEAPPATAQEGMDAVALTVAWRDLLVARRRAEGASEALDGRLALANGVLALTWSGAVPVTGFRKERLVKARAALADAAGEADA</sequence>
<name>A0A6M1LJB8_9PROT</name>
<dbReference type="AlphaFoldDB" id="A0A6M1LJB8"/>
<dbReference type="Proteomes" id="UP000475385">
    <property type="component" value="Unassembled WGS sequence"/>
</dbReference>
<comment type="caution">
    <text evidence="1">The sequence shown here is derived from an EMBL/GenBank/DDBJ whole genome shotgun (WGS) entry which is preliminary data.</text>
</comment>
<keyword evidence="2" id="KW-1185">Reference proteome</keyword>
<dbReference type="EMBL" id="JAAIKB010000003">
    <property type="protein sequence ID" value="NGM20089.1"/>
    <property type="molecule type" value="Genomic_DNA"/>
</dbReference>
<dbReference type="RefSeq" id="WP_164694003.1">
    <property type="nucleotide sequence ID" value="NZ_JAAIKB010000003.1"/>
</dbReference>